<dbReference type="FunFam" id="1.10.45.10:FF:000001">
    <property type="entry name" value="D-lactate dehydrogenase mitochondrial"/>
    <property type="match status" value="1"/>
</dbReference>
<evidence type="ECO:0000256" key="2">
    <source>
        <dbReference type="ARBA" id="ARBA00008000"/>
    </source>
</evidence>
<evidence type="ECO:0000313" key="10">
    <source>
        <dbReference type="EMBL" id="PTQ57278.1"/>
    </source>
</evidence>
<organism evidence="10 11">
    <name type="scientific">Candidatus Carbonibacillus altaicus</name>
    <dbReference type="NCBI Taxonomy" id="2163959"/>
    <lineage>
        <taxon>Bacteria</taxon>
        <taxon>Bacillati</taxon>
        <taxon>Bacillota</taxon>
        <taxon>Bacilli</taxon>
        <taxon>Bacillales</taxon>
        <taxon>Candidatus Carbonibacillus</taxon>
    </lineage>
</organism>
<comment type="similarity">
    <text evidence="2">Belongs to the FAD-binding oxidoreductase/transferase type 4 family.</text>
</comment>
<dbReference type="InterPro" id="IPR006094">
    <property type="entry name" value="Oxid_FAD_bind_N"/>
</dbReference>
<dbReference type="InterPro" id="IPR016164">
    <property type="entry name" value="FAD-linked_Oxase-like_C"/>
</dbReference>
<dbReference type="FunFam" id="3.30.70.2740:FF:000001">
    <property type="entry name" value="D-lactate dehydrogenase mitochondrial"/>
    <property type="match status" value="1"/>
</dbReference>
<dbReference type="Proteomes" id="UP000244338">
    <property type="component" value="Unassembled WGS sequence"/>
</dbReference>
<dbReference type="Pfam" id="PF02913">
    <property type="entry name" value="FAD-oxidase_C"/>
    <property type="match status" value="1"/>
</dbReference>
<dbReference type="SUPFAM" id="SSF55103">
    <property type="entry name" value="FAD-linked oxidases, C-terminal domain"/>
    <property type="match status" value="1"/>
</dbReference>
<feature type="domain" description="FAD-binding PCMH-type" evidence="9">
    <location>
        <begin position="43"/>
        <end position="220"/>
    </location>
</feature>
<dbReference type="GO" id="GO:0008720">
    <property type="term" value="F:D-lactate dehydrogenase (NAD+) activity"/>
    <property type="evidence" value="ECO:0007669"/>
    <property type="project" value="TreeGrafter"/>
</dbReference>
<dbReference type="InterPro" id="IPR016169">
    <property type="entry name" value="FAD-bd_PCMH_sub2"/>
</dbReference>
<dbReference type="PANTHER" id="PTHR11748">
    <property type="entry name" value="D-LACTATE DEHYDROGENASE"/>
    <property type="match status" value="1"/>
</dbReference>
<keyword evidence="4" id="KW-0274">FAD</keyword>
<dbReference type="AlphaFoldDB" id="A0A2R6Y3P3"/>
<dbReference type="InterPro" id="IPR016171">
    <property type="entry name" value="Vanillyl_alc_oxidase_C-sub2"/>
</dbReference>
<comment type="cofactor">
    <cofactor evidence="1">
        <name>FAD</name>
        <dbReference type="ChEBI" id="CHEBI:57692"/>
    </cofactor>
</comment>
<dbReference type="GO" id="GO:0004458">
    <property type="term" value="F:D-lactate dehydrogenase (cytochrome) activity"/>
    <property type="evidence" value="ECO:0007669"/>
    <property type="project" value="UniProtKB-EC"/>
</dbReference>
<evidence type="ECO:0000256" key="7">
    <source>
        <dbReference type="ARBA" id="ARBA00038897"/>
    </source>
</evidence>
<gene>
    <name evidence="10" type="ORF">BSOLF_1829</name>
</gene>
<dbReference type="PROSITE" id="PS51387">
    <property type="entry name" value="FAD_PCMH"/>
    <property type="match status" value="1"/>
</dbReference>
<dbReference type="SUPFAM" id="SSF56176">
    <property type="entry name" value="FAD-binding/transporter-associated domain-like"/>
    <property type="match status" value="1"/>
</dbReference>
<evidence type="ECO:0000256" key="3">
    <source>
        <dbReference type="ARBA" id="ARBA00022630"/>
    </source>
</evidence>
<dbReference type="PANTHER" id="PTHR11748:SF111">
    <property type="entry name" value="D-LACTATE DEHYDROGENASE, MITOCHONDRIAL-RELATED"/>
    <property type="match status" value="1"/>
</dbReference>
<dbReference type="InterPro" id="IPR004113">
    <property type="entry name" value="FAD-bd_oxidored_4_C"/>
</dbReference>
<evidence type="ECO:0000256" key="4">
    <source>
        <dbReference type="ARBA" id="ARBA00022827"/>
    </source>
</evidence>
<dbReference type="InterPro" id="IPR016166">
    <property type="entry name" value="FAD-bd_PCMH"/>
</dbReference>
<name>A0A2R6Y3P3_9BACL</name>
<dbReference type="GO" id="GO:0071949">
    <property type="term" value="F:FAD binding"/>
    <property type="evidence" value="ECO:0007669"/>
    <property type="project" value="InterPro"/>
</dbReference>
<feature type="region of interest" description="Disordered" evidence="8">
    <location>
        <begin position="23"/>
        <end position="42"/>
    </location>
</feature>
<dbReference type="Gene3D" id="1.10.45.10">
    <property type="entry name" value="Vanillyl-alcohol Oxidase, Chain A, domain 4"/>
    <property type="match status" value="1"/>
</dbReference>
<keyword evidence="5" id="KW-0809">Transit peptide</keyword>
<dbReference type="EC" id="1.1.2.4" evidence="7"/>
<reference evidence="11" key="1">
    <citation type="journal article" date="2018" name="Sci. Rep.">
        <title>Lignite coal burning seam in the remote Altai Mountains harbors a hydrogen-driven thermophilic microbial community.</title>
        <authorList>
            <person name="Kadnikov V.V."/>
            <person name="Mardanov A.V."/>
            <person name="Ivasenko D.A."/>
            <person name="Antsiferov D.V."/>
            <person name="Beletsky A.V."/>
            <person name="Karnachuk O.V."/>
            <person name="Ravin N.V."/>
        </authorList>
    </citation>
    <scope>NUCLEOTIDE SEQUENCE [LARGE SCALE GENOMIC DNA]</scope>
</reference>
<keyword evidence="6" id="KW-0560">Oxidoreductase</keyword>
<evidence type="ECO:0000313" key="11">
    <source>
        <dbReference type="Proteomes" id="UP000244338"/>
    </source>
</evidence>
<dbReference type="Pfam" id="PF01565">
    <property type="entry name" value="FAD_binding_4"/>
    <property type="match status" value="1"/>
</dbReference>
<dbReference type="GO" id="GO:1903457">
    <property type="term" value="P:lactate catabolic process"/>
    <property type="evidence" value="ECO:0007669"/>
    <property type="project" value="TreeGrafter"/>
</dbReference>
<dbReference type="EMBL" id="PEBX01000009">
    <property type="protein sequence ID" value="PTQ57278.1"/>
    <property type="molecule type" value="Genomic_DNA"/>
</dbReference>
<protein>
    <recommendedName>
        <fullName evidence="7">D-lactate dehydrogenase (cytochrome)</fullName>
        <ecNumber evidence="7">1.1.2.4</ecNumber>
    </recommendedName>
</protein>
<proteinExistence type="inferred from homology"/>
<accession>A0A2R6Y3P3</accession>
<dbReference type="InterPro" id="IPR036318">
    <property type="entry name" value="FAD-bd_PCMH-like_sf"/>
</dbReference>
<dbReference type="FunFam" id="3.30.465.10:FF:000016">
    <property type="entry name" value="probable D-lactate dehydrogenase, mitochondrial"/>
    <property type="match status" value="1"/>
</dbReference>
<evidence type="ECO:0000256" key="5">
    <source>
        <dbReference type="ARBA" id="ARBA00022946"/>
    </source>
</evidence>
<dbReference type="Gene3D" id="3.30.465.10">
    <property type="match status" value="1"/>
</dbReference>
<evidence type="ECO:0000256" key="8">
    <source>
        <dbReference type="SAM" id="MobiDB-lite"/>
    </source>
</evidence>
<evidence type="ECO:0000256" key="6">
    <source>
        <dbReference type="ARBA" id="ARBA00023002"/>
    </source>
</evidence>
<keyword evidence="3" id="KW-0285">Flavoprotein</keyword>
<comment type="caution">
    <text evidence="10">The sequence shown here is derived from an EMBL/GenBank/DDBJ whole genome shotgun (WGS) entry which is preliminary data.</text>
</comment>
<evidence type="ECO:0000256" key="1">
    <source>
        <dbReference type="ARBA" id="ARBA00001974"/>
    </source>
</evidence>
<dbReference type="Gene3D" id="3.30.70.2740">
    <property type="match status" value="1"/>
</dbReference>
<evidence type="ECO:0000259" key="9">
    <source>
        <dbReference type="PROSITE" id="PS51387"/>
    </source>
</evidence>
<sequence>MQDKDKVAVSEWLSALKQVLSEHKVTTNETEREHHSHDESYHTAHLPDAVVYPESTEDVQQVMRIASHYGVPVVPFGVGSSLEGHPIPIYAGISLDLTRMNRILKISQDDFIVRVQAGLTREALNKALRPYGLMFTVDPGADATLGGMAATNASGTTAVRYGVMRDHVRGLTVVLYDGSILRLGGSYVKSSSGYDLKHLFIGSEGTLGVITELTLSLIGIPEMIIAARITFPSVRQAVEAAHQMLRLVSSLARVELVDRTSIEQMNQMKGTDYPPLDTLFLELHGNRAGLAEDEKLLKDVAEEGGATLIQFETSQEAREKLWEARHHLSYAYLHAHPGKKQLVTDVCVPLTVLPEAIEVARKTLVEEGLEGGVLGHIGDGNFHTIVMVDDRDAEDIARAERLHERLVHFALQHGGTSTGEHGVGLGKLAYQREEHGAALDWMAAIKRLFDPHHILNPGKKIPEKITKEIMPDVRV</sequence>